<name>A0A218WVL8_PUNGR</name>
<feature type="signal peptide" evidence="2">
    <location>
        <begin position="1"/>
        <end position="22"/>
    </location>
</feature>
<evidence type="ECO:0000313" key="3">
    <source>
        <dbReference type="EMBL" id="OWM76022.1"/>
    </source>
</evidence>
<evidence type="ECO:0000313" key="4">
    <source>
        <dbReference type="EMBL" id="PKI56212.1"/>
    </source>
</evidence>
<feature type="chain" id="PRO_5014071778" description="Transmembrane protein" evidence="2">
    <location>
        <begin position="23"/>
        <end position="70"/>
    </location>
</feature>
<reference evidence="5" key="1">
    <citation type="journal article" date="2017" name="Plant J.">
        <title>The pomegranate (Punica granatum L.) genome and the genomics of punicalagin biosynthesis.</title>
        <authorList>
            <person name="Qin G."/>
            <person name="Xu C."/>
            <person name="Ming R."/>
            <person name="Tang H."/>
            <person name="Guyot R."/>
            <person name="Kramer E.M."/>
            <person name="Hu Y."/>
            <person name="Yi X."/>
            <person name="Qi Y."/>
            <person name="Xu X."/>
            <person name="Gao Z."/>
            <person name="Pan H."/>
            <person name="Jian J."/>
            <person name="Tian Y."/>
            <person name="Yue Z."/>
            <person name="Xu Y."/>
        </authorList>
    </citation>
    <scope>NUCLEOTIDE SEQUENCE [LARGE SCALE GENOMIC DNA]</scope>
    <source>
        <strain evidence="5">cv. Dabenzi</strain>
    </source>
</reference>
<keyword evidence="2" id="KW-0732">Signal</keyword>
<accession>A0A218WVL8</accession>
<sequence length="70" mass="7157">MDFPAKVALLALGLAILAVAAAAHEMTPGMDMSPSPSHHHHDAGTSIVPSVVIGAFAHFISLLVLGKNFG</sequence>
<evidence type="ECO:0000256" key="1">
    <source>
        <dbReference type="SAM" id="Phobius"/>
    </source>
</evidence>
<dbReference type="AlphaFoldDB" id="A0A218WVL8"/>
<proteinExistence type="predicted"/>
<dbReference type="EMBL" id="PGOL01001616">
    <property type="protein sequence ID" value="PKI56212.1"/>
    <property type="molecule type" value="Genomic_DNA"/>
</dbReference>
<reference evidence="4 6" key="3">
    <citation type="submission" date="2017-11" db="EMBL/GenBank/DDBJ databases">
        <title>De-novo sequencing of pomegranate (Punica granatum L.) genome.</title>
        <authorList>
            <person name="Akparov Z."/>
            <person name="Amiraslanov A."/>
            <person name="Hajiyeva S."/>
            <person name="Abbasov M."/>
            <person name="Kaur K."/>
            <person name="Hamwieh A."/>
            <person name="Solovyev V."/>
            <person name="Salamov A."/>
            <person name="Braich B."/>
            <person name="Kosarev P."/>
            <person name="Mahmoud A."/>
            <person name="Hajiyev E."/>
            <person name="Babayeva S."/>
            <person name="Izzatullayeva V."/>
            <person name="Mammadov A."/>
            <person name="Mammadov A."/>
            <person name="Sharifova S."/>
            <person name="Ojaghi J."/>
            <person name="Eynullazada K."/>
            <person name="Bayramov B."/>
            <person name="Abdulazimova A."/>
            <person name="Shahmuradov I."/>
        </authorList>
    </citation>
    <scope>NUCLEOTIDE SEQUENCE [LARGE SCALE GENOMIC DNA]</scope>
    <source>
        <strain evidence="4">AG2017</strain>
        <strain evidence="6">cv. AG2017</strain>
        <tissue evidence="4">Leaf</tissue>
    </source>
</reference>
<dbReference type="Proteomes" id="UP000197138">
    <property type="component" value="Unassembled WGS sequence"/>
</dbReference>
<dbReference type="EMBL" id="MTKT01003224">
    <property type="protein sequence ID" value="OWM76022.1"/>
    <property type="molecule type" value="Genomic_DNA"/>
</dbReference>
<keyword evidence="1" id="KW-1133">Transmembrane helix</keyword>
<evidence type="ECO:0008006" key="7">
    <source>
        <dbReference type="Google" id="ProtNLM"/>
    </source>
</evidence>
<evidence type="ECO:0000256" key="2">
    <source>
        <dbReference type="SAM" id="SignalP"/>
    </source>
</evidence>
<evidence type="ECO:0000313" key="5">
    <source>
        <dbReference type="Proteomes" id="UP000197138"/>
    </source>
</evidence>
<evidence type="ECO:0000313" key="6">
    <source>
        <dbReference type="Proteomes" id="UP000233551"/>
    </source>
</evidence>
<protein>
    <recommendedName>
        <fullName evidence="7">Transmembrane protein</fullName>
    </recommendedName>
</protein>
<keyword evidence="6" id="KW-1185">Reference proteome</keyword>
<comment type="caution">
    <text evidence="3">The sequence shown here is derived from an EMBL/GenBank/DDBJ whole genome shotgun (WGS) entry which is preliminary data.</text>
</comment>
<keyword evidence="1" id="KW-0812">Transmembrane</keyword>
<organism evidence="3 5">
    <name type="scientific">Punica granatum</name>
    <name type="common">Pomegranate</name>
    <dbReference type="NCBI Taxonomy" id="22663"/>
    <lineage>
        <taxon>Eukaryota</taxon>
        <taxon>Viridiplantae</taxon>
        <taxon>Streptophyta</taxon>
        <taxon>Embryophyta</taxon>
        <taxon>Tracheophyta</taxon>
        <taxon>Spermatophyta</taxon>
        <taxon>Magnoliopsida</taxon>
        <taxon>eudicotyledons</taxon>
        <taxon>Gunneridae</taxon>
        <taxon>Pentapetalae</taxon>
        <taxon>rosids</taxon>
        <taxon>malvids</taxon>
        <taxon>Myrtales</taxon>
        <taxon>Lythraceae</taxon>
        <taxon>Punica</taxon>
    </lineage>
</organism>
<keyword evidence="1" id="KW-0472">Membrane</keyword>
<gene>
    <name evidence="3" type="ORF">CDL15_Pgr009667</name>
    <name evidence="4" type="ORF">CRG98_023407</name>
</gene>
<dbReference type="Proteomes" id="UP000233551">
    <property type="component" value="Unassembled WGS sequence"/>
</dbReference>
<reference evidence="3" key="2">
    <citation type="submission" date="2017-06" db="EMBL/GenBank/DDBJ databases">
        <title>The pomegranate genome and the genomics of punicalagin biosynthesis.</title>
        <authorList>
            <person name="Xu C."/>
        </authorList>
    </citation>
    <scope>NUCLEOTIDE SEQUENCE [LARGE SCALE GENOMIC DNA]</scope>
    <source>
        <tissue evidence="3">Fresh leaf</tissue>
    </source>
</reference>
<feature type="transmembrane region" description="Helical" evidence="1">
    <location>
        <begin position="47"/>
        <end position="65"/>
    </location>
</feature>